<dbReference type="AlphaFoldDB" id="A0A835CJG6"/>
<organism evidence="1 2">
    <name type="scientific">Senna tora</name>
    <dbReference type="NCBI Taxonomy" id="362788"/>
    <lineage>
        <taxon>Eukaryota</taxon>
        <taxon>Viridiplantae</taxon>
        <taxon>Streptophyta</taxon>
        <taxon>Embryophyta</taxon>
        <taxon>Tracheophyta</taxon>
        <taxon>Spermatophyta</taxon>
        <taxon>Magnoliopsida</taxon>
        <taxon>eudicotyledons</taxon>
        <taxon>Gunneridae</taxon>
        <taxon>Pentapetalae</taxon>
        <taxon>rosids</taxon>
        <taxon>fabids</taxon>
        <taxon>Fabales</taxon>
        <taxon>Fabaceae</taxon>
        <taxon>Caesalpinioideae</taxon>
        <taxon>Cassia clade</taxon>
        <taxon>Senna</taxon>
    </lineage>
</organism>
<keyword evidence="2" id="KW-1185">Reference proteome</keyword>
<reference evidence="1" key="1">
    <citation type="submission" date="2020-09" db="EMBL/GenBank/DDBJ databases">
        <title>Genome-Enabled Discovery of Anthraquinone Biosynthesis in Senna tora.</title>
        <authorList>
            <person name="Kang S.-H."/>
            <person name="Pandey R.P."/>
            <person name="Lee C.-M."/>
            <person name="Sim J.-S."/>
            <person name="Jeong J.-T."/>
            <person name="Choi B.-S."/>
            <person name="Jung M."/>
            <person name="Ginzburg D."/>
            <person name="Zhao K."/>
            <person name="Won S.Y."/>
            <person name="Oh T.-J."/>
            <person name="Yu Y."/>
            <person name="Kim N.-H."/>
            <person name="Lee O.R."/>
            <person name="Lee T.-H."/>
            <person name="Bashyal P."/>
            <person name="Kim T.-S."/>
            <person name="Lee W.-H."/>
            <person name="Kawkins C."/>
            <person name="Kim C.-K."/>
            <person name="Kim J.S."/>
            <person name="Ahn B.O."/>
            <person name="Rhee S.Y."/>
            <person name="Sohng J.K."/>
        </authorList>
    </citation>
    <scope>NUCLEOTIDE SEQUENCE</scope>
    <source>
        <tissue evidence="1">Leaf</tissue>
    </source>
</reference>
<gene>
    <name evidence="1" type="ORF">G2W53_003665</name>
</gene>
<dbReference type="Proteomes" id="UP000634136">
    <property type="component" value="Unassembled WGS sequence"/>
</dbReference>
<comment type="caution">
    <text evidence="1">The sequence shown here is derived from an EMBL/GenBank/DDBJ whole genome shotgun (WGS) entry which is preliminary data.</text>
</comment>
<protein>
    <submittedName>
        <fullName evidence="1">Uncharacterized protein</fullName>
    </submittedName>
</protein>
<accession>A0A835CJG6</accession>
<evidence type="ECO:0000313" key="1">
    <source>
        <dbReference type="EMBL" id="KAF7841367.1"/>
    </source>
</evidence>
<proteinExistence type="predicted"/>
<dbReference type="EMBL" id="JAAIUW010000002">
    <property type="protein sequence ID" value="KAF7841367.1"/>
    <property type="molecule type" value="Genomic_DNA"/>
</dbReference>
<evidence type="ECO:0000313" key="2">
    <source>
        <dbReference type="Proteomes" id="UP000634136"/>
    </source>
</evidence>
<name>A0A835CJG6_9FABA</name>
<sequence>MVSFLEIGVDYGVMVVQYCKTQTRTGGVTGGSVWADQNRTT</sequence>